<keyword evidence="3" id="KW-1003">Cell membrane</keyword>
<feature type="transmembrane region" description="Helical" evidence="7">
    <location>
        <begin position="89"/>
        <end position="109"/>
    </location>
</feature>
<dbReference type="InterPro" id="IPR020846">
    <property type="entry name" value="MFS_dom"/>
</dbReference>
<dbReference type="Gene3D" id="1.20.1250.20">
    <property type="entry name" value="MFS general substrate transporter like domains"/>
    <property type="match status" value="1"/>
</dbReference>
<evidence type="ECO:0000259" key="8">
    <source>
        <dbReference type="PROSITE" id="PS50850"/>
    </source>
</evidence>
<feature type="transmembrane region" description="Helical" evidence="7">
    <location>
        <begin position="411"/>
        <end position="430"/>
    </location>
</feature>
<gene>
    <name evidence="9" type="ordered locus">BamMC406_4465</name>
</gene>
<feature type="transmembrane region" description="Helical" evidence="7">
    <location>
        <begin position="371"/>
        <end position="391"/>
    </location>
</feature>
<evidence type="ECO:0000256" key="7">
    <source>
        <dbReference type="SAM" id="Phobius"/>
    </source>
</evidence>
<dbReference type="Proteomes" id="UP000001680">
    <property type="component" value="Chromosome 2"/>
</dbReference>
<evidence type="ECO:0000313" key="10">
    <source>
        <dbReference type="Proteomes" id="UP000001680"/>
    </source>
</evidence>
<reference evidence="10" key="1">
    <citation type="submission" date="2008-04" db="EMBL/GenBank/DDBJ databases">
        <title>Complete sequence of chromosome 2 of Burkholderia ambifaria MC40-6.</title>
        <authorList>
            <person name="Copeland A."/>
            <person name="Lucas S."/>
            <person name="Lapidus A."/>
            <person name="Glavina del Rio T."/>
            <person name="Dalin E."/>
            <person name="Tice H."/>
            <person name="Pitluck S."/>
            <person name="Chain P."/>
            <person name="Malfatti S."/>
            <person name="Shin M."/>
            <person name="Vergez L."/>
            <person name="Lang D."/>
            <person name="Schmutz J."/>
            <person name="Larimer F."/>
            <person name="Land M."/>
            <person name="Hauser L."/>
            <person name="Kyrpides N."/>
            <person name="Lykidis A."/>
            <person name="Ramette A."/>
            <person name="Konstantinidis K."/>
            <person name="Tiedje J."/>
            <person name="Richardson P."/>
        </authorList>
    </citation>
    <scope>NUCLEOTIDE SEQUENCE [LARGE SCALE GENOMIC DNA]</scope>
    <source>
        <strain evidence="10">MC40-6</strain>
    </source>
</reference>
<sequence length="485" mass="51182">MNDTRTRPAPVHASGRLDPAIWKVSAVATLGGLLSQLDATIVNVSLSSLATDLHASLSTIQWVTSGYLLALTLVLPLNGWLVDRIGAKALYLWCFSAFTLTSALCGLAWSAPSLIAFRVLQGISGGLLAPMAQMMIARVAGQQMARVIGYAAVPVLIAPILGPVVAGAILQHASWRWLFLVNLPVGALALALAVWFLPGDRDETQRRELDWVGLALLSPALVLFLYGAERIDTAPGIAAIAGSVLLLAAFLRVERRKGERALIDVALFRARVFGAAAATQFLSNGAIYAGQMLIPVFLIQACGRSPGEMGWLLAPLGLGMLVTYPLMGALTSRFGVRRLAAAGAMLALVATLPIVYLALTGYDPYVLVPALFVRGMGQSAIGIPSMSAAYASVERRNLPMATTSLNIVQRLGGPTFTTLCTLFLAWRLQAESVSTGGAHGVAYAWAFGLLCALHAASFVTTLRLPRWSSGAGARPTGVRGSVRAE</sequence>
<organism evidence="9 10">
    <name type="scientific">Burkholderia ambifaria (strain MC40-6)</name>
    <dbReference type="NCBI Taxonomy" id="398577"/>
    <lineage>
        <taxon>Bacteria</taxon>
        <taxon>Pseudomonadati</taxon>
        <taxon>Pseudomonadota</taxon>
        <taxon>Betaproteobacteria</taxon>
        <taxon>Burkholderiales</taxon>
        <taxon>Burkholderiaceae</taxon>
        <taxon>Burkholderia</taxon>
        <taxon>Burkholderia cepacia complex</taxon>
    </lineage>
</organism>
<feature type="transmembrane region" description="Helical" evidence="7">
    <location>
        <begin position="20"/>
        <end position="42"/>
    </location>
</feature>
<dbReference type="RefSeq" id="WP_012366228.1">
    <property type="nucleotide sequence ID" value="NC_010552.1"/>
</dbReference>
<dbReference type="InterPro" id="IPR011701">
    <property type="entry name" value="MFS"/>
</dbReference>
<feature type="transmembrane region" description="Helical" evidence="7">
    <location>
        <begin position="234"/>
        <end position="251"/>
    </location>
</feature>
<dbReference type="PANTHER" id="PTHR42718">
    <property type="entry name" value="MAJOR FACILITATOR SUPERFAMILY MULTIDRUG TRANSPORTER MFSC"/>
    <property type="match status" value="1"/>
</dbReference>
<dbReference type="Gene3D" id="1.20.1720.10">
    <property type="entry name" value="Multidrug resistance protein D"/>
    <property type="match status" value="1"/>
</dbReference>
<feature type="transmembrane region" description="Helical" evidence="7">
    <location>
        <begin position="339"/>
        <end position="359"/>
    </location>
</feature>
<feature type="transmembrane region" description="Helical" evidence="7">
    <location>
        <begin position="148"/>
        <end position="171"/>
    </location>
</feature>
<keyword evidence="5 7" id="KW-1133">Transmembrane helix</keyword>
<keyword evidence="4 7" id="KW-0812">Transmembrane</keyword>
<evidence type="ECO:0000313" key="9">
    <source>
        <dbReference type="EMBL" id="ACB66921.1"/>
    </source>
</evidence>
<evidence type="ECO:0000256" key="1">
    <source>
        <dbReference type="ARBA" id="ARBA00004651"/>
    </source>
</evidence>
<accession>B1YX59</accession>
<dbReference type="PANTHER" id="PTHR42718:SF46">
    <property type="entry name" value="BLR6921 PROTEIN"/>
    <property type="match status" value="1"/>
</dbReference>
<evidence type="ECO:0000256" key="4">
    <source>
        <dbReference type="ARBA" id="ARBA00022692"/>
    </source>
</evidence>
<name>B1YX59_BURA4</name>
<dbReference type="InterPro" id="IPR036259">
    <property type="entry name" value="MFS_trans_sf"/>
</dbReference>
<dbReference type="InterPro" id="IPR004638">
    <property type="entry name" value="EmrB-like"/>
</dbReference>
<dbReference type="NCBIfam" id="TIGR00711">
    <property type="entry name" value="efflux_EmrB"/>
    <property type="match status" value="1"/>
</dbReference>
<feature type="domain" description="Major facilitator superfamily (MFS) profile" evidence="8">
    <location>
        <begin position="24"/>
        <end position="469"/>
    </location>
</feature>
<feature type="transmembrane region" description="Helical" evidence="7">
    <location>
        <begin position="115"/>
        <end position="136"/>
    </location>
</feature>
<keyword evidence="6 7" id="KW-0472">Membrane</keyword>
<dbReference type="Pfam" id="PF07690">
    <property type="entry name" value="MFS_1"/>
    <property type="match status" value="1"/>
</dbReference>
<protein>
    <submittedName>
        <fullName evidence="9">Drug resistance transporter, EmrB/QacA subfamily</fullName>
    </submittedName>
</protein>
<comment type="subcellular location">
    <subcellularLocation>
        <location evidence="1">Cell membrane</location>
        <topology evidence="1">Multi-pass membrane protein</topology>
    </subcellularLocation>
</comment>
<dbReference type="KEGG" id="bac:BamMC406_4465"/>
<dbReference type="GO" id="GO:0022857">
    <property type="term" value="F:transmembrane transporter activity"/>
    <property type="evidence" value="ECO:0007669"/>
    <property type="project" value="InterPro"/>
</dbReference>
<dbReference type="PROSITE" id="PS50850">
    <property type="entry name" value="MFS"/>
    <property type="match status" value="1"/>
</dbReference>
<dbReference type="EMBL" id="CP001026">
    <property type="protein sequence ID" value="ACB66921.1"/>
    <property type="molecule type" value="Genomic_DNA"/>
</dbReference>
<evidence type="ECO:0000256" key="6">
    <source>
        <dbReference type="ARBA" id="ARBA00023136"/>
    </source>
</evidence>
<evidence type="ECO:0000256" key="5">
    <source>
        <dbReference type="ARBA" id="ARBA00022989"/>
    </source>
</evidence>
<keyword evidence="2" id="KW-0813">Transport</keyword>
<proteinExistence type="predicted"/>
<dbReference type="AlphaFoldDB" id="B1YX59"/>
<dbReference type="GO" id="GO:0005886">
    <property type="term" value="C:plasma membrane"/>
    <property type="evidence" value="ECO:0007669"/>
    <property type="project" value="UniProtKB-SubCell"/>
</dbReference>
<dbReference type="HOGENOM" id="CLU_000960_28_0_4"/>
<evidence type="ECO:0000256" key="3">
    <source>
        <dbReference type="ARBA" id="ARBA00022475"/>
    </source>
</evidence>
<feature type="transmembrane region" description="Helical" evidence="7">
    <location>
        <begin position="309"/>
        <end position="327"/>
    </location>
</feature>
<feature type="transmembrane region" description="Helical" evidence="7">
    <location>
        <begin position="62"/>
        <end position="82"/>
    </location>
</feature>
<dbReference type="OrthoDB" id="9807274at2"/>
<feature type="transmembrane region" description="Helical" evidence="7">
    <location>
        <begin position="177"/>
        <end position="197"/>
    </location>
</feature>
<feature type="transmembrane region" description="Helical" evidence="7">
    <location>
        <begin position="272"/>
        <end position="297"/>
    </location>
</feature>
<feature type="transmembrane region" description="Helical" evidence="7">
    <location>
        <begin position="209"/>
        <end position="228"/>
    </location>
</feature>
<evidence type="ECO:0000256" key="2">
    <source>
        <dbReference type="ARBA" id="ARBA00022448"/>
    </source>
</evidence>
<feature type="transmembrane region" description="Helical" evidence="7">
    <location>
        <begin position="442"/>
        <end position="464"/>
    </location>
</feature>
<dbReference type="SUPFAM" id="SSF103473">
    <property type="entry name" value="MFS general substrate transporter"/>
    <property type="match status" value="1"/>
</dbReference>